<organism evidence="5 6">
    <name type="scientific">Endozoicomonas euniceicola</name>
    <dbReference type="NCBI Taxonomy" id="1234143"/>
    <lineage>
        <taxon>Bacteria</taxon>
        <taxon>Pseudomonadati</taxon>
        <taxon>Pseudomonadota</taxon>
        <taxon>Gammaproteobacteria</taxon>
        <taxon>Oceanospirillales</taxon>
        <taxon>Endozoicomonadaceae</taxon>
        <taxon>Endozoicomonas</taxon>
    </lineage>
</organism>
<dbReference type="Gene3D" id="3.90.550.10">
    <property type="entry name" value="Spore Coat Polysaccharide Biosynthesis Protein SpsA, Chain A"/>
    <property type="match status" value="1"/>
</dbReference>
<feature type="domain" description="Glycosyltransferase 2-like" evidence="4">
    <location>
        <begin position="4"/>
        <end position="160"/>
    </location>
</feature>
<reference evidence="5" key="1">
    <citation type="submission" date="2022-10" db="EMBL/GenBank/DDBJ databases">
        <title>Completed Genome Sequence of two octocoral isolated bacterium, Endozoicomonas euniceicola EF212T and Endozoicomonas gorgoniicola PS125T.</title>
        <authorList>
            <person name="Chiou Y.-J."/>
            <person name="Chen Y.-H."/>
        </authorList>
    </citation>
    <scope>NUCLEOTIDE SEQUENCE</scope>
    <source>
        <strain evidence="5">EF212</strain>
    </source>
</reference>
<evidence type="ECO:0000256" key="3">
    <source>
        <dbReference type="ARBA" id="ARBA00022679"/>
    </source>
</evidence>
<dbReference type="Proteomes" id="UP001163255">
    <property type="component" value="Chromosome"/>
</dbReference>
<dbReference type="PANTHER" id="PTHR43685">
    <property type="entry name" value="GLYCOSYLTRANSFERASE"/>
    <property type="match status" value="1"/>
</dbReference>
<keyword evidence="3 5" id="KW-0808">Transferase</keyword>
<dbReference type="InterPro" id="IPR029044">
    <property type="entry name" value="Nucleotide-diphossugar_trans"/>
</dbReference>
<keyword evidence="6" id="KW-1185">Reference proteome</keyword>
<dbReference type="EC" id="2.4.-.-" evidence="5"/>
<protein>
    <submittedName>
        <fullName evidence="5">Glycosyltransferase</fullName>
        <ecNumber evidence="5">2.4.-.-</ecNumber>
    </submittedName>
</protein>
<dbReference type="InterPro" id="IPR001173">
    <property type="entry name" value="Glyco_trans_2-like"/>
</dbReference>
<name>A0ABY6GSG1_9GAMM</name>
<dbReference type="RefSeq" id="WP_262597855.1">
    <property type="nucleotide sequence ID" value="NZ_CP103300.1"/>
</dbReference>
<evidence type="ECO:0000313" key="6">
    <source>
        <dbReference type="Proteomes" id="UP001163255"/>
    </source>
</evidence>
<gene>
    <name evidence="5" type="ORF">NX720_23205</name>
</gene>
<evidence type="ECO:0000259" key="4">
    <source>
        <dbReference type="Pfam" id="PF00535"/>
    </source>
</evidence>
<dbReference type="EMBL" id="CP103300">
    <property type="protein sequence ID" value="UYM15702.1"/>
    <property type="molecule type" value="Genomic_DNA"/>
</dbReference>
<keyword evidence="2 5" id="KW-0328">Glycosyltransferase</keyword>
<evidence type="ECO:0000256" key="1">
    <source>
        <dbReference type="ARBA" id="ARBA00006739"/>
    </source>
</evidence>
<evidence type="ECO:0000313" key="5">
    <source>
        <dbReference type="EMBL" id="UYM15702.1"/>
    </source>
</evidence>
<comment type="similarity">
    <text evidence="1">Belongs to the glycosyltransferase 2 family.</text>
</comment>
<dbReference type="Pfam" id="PF00535">
    <property type="entry name" value="Glycos_transf_2"/>
    <property type="match status" value="1"/>
</dbReference>
<dbReference type="SUPFAM" id="SSF53448">
    <property type="entry name" value="Nucleotide-diphospho-sugar transferases"/>
    <property type="match status" value="1"/>
</dbReference>
<evidence type="ECO:0000256" key="2">
    <source>
        <dbReference type="ARBA" id="ARBA00022676"/>
    </source>
</evidence>
<dbReference type="PANTHER" id="PTHR43685:SF5">
    <property type="entry name" value="GLYCOSYLTRANSFERASE EPSE-RELATED"/>
    <property type="match status" value="1"/>
</dbReference>
<accession>A0ABY6GSG1</accession>
<dbReference type="GO" id="GO:0016757">
    <property type="term" value="F:glycosyltransferase activity"/>
    <property type="evidence" value="ECO:0007669"/>
    <property type="project" value="UniProtKB-KW"/>
</dbReference>
<proteinExistence type="inferred from homology"/>
<sequence>MKFSVLMSLYEKEKPEFLNECLKSLSEQTLAADEVVIVYDGQITERLQKVVDYWKSELPIVIVKISKNKGLGIALQHGLENCSNEIVARMDTDDICLANRFETQINFFKKNKDIGCVGSWVAEFKGDIFGKNIIKKVPLSHQKIKRYARYRNPMNHMSVMFKKSDVIRSGGYKDFKFMEDYYLWLRMINAGVNFENIDSCLVYARAGKAMFERRGGKEYIVSEYKISRIKKNLGMQRGINRYLVLLLRSLIRLLSPSLRGELYNSVFRRV</sequence>
<dbReference type="InterPro" id="IPR050834">
    <property type="entry name" value="Glycosyltransf_2"/>
</dbReference>